<evidence type="ECO:0008006" key="3">
    <source>
        <dbReference type="Google" id="ProtNLM"/>
    </source>
</evidence>
<dbReference type="Proteomes" id="UP001409291">
    <property type="component" value="Unassembled WGS sequence"/>
</dbReference>
<name>A0ABV0BWE4_9SPHI</name>
<reference evidence="1 2" key="1">
    <citation type="submission" date="2024-04" db="EMBL/GenBank/DDBJ databases">
        <title>WGS of bacteria from Torrens River.</title>
        <authorList>
            <person name="Wyrsch E.R."/>
            <person name="Drigo B."/>
        </authorList>
    </citation>
    <scope>NUCLEOTIDE SEQUENCE [LARGE SCALE GENOMIC DNA]</scope>
    <source>
        <strain evidence="1 2">TWI391</strain>
    </source>
</reference>
<comment type="caution">
    <text evidence="1">The sequence shown here is derived from an EMBL/GenBank/DDBJ whole genome shotgun (WGS) entry which is preliminary data.</text>
</comment>
<evidence type="ECO:0000313" key="2">
    <source>
        <dbReference type="Proteomes" id="UP001409291"/>
    </source>
</evidence>
<dbReference type="SUPFAM" id="SSF51395">
    <property type="entry name" value="FMN-linked oxidoreductases"/>
    <property type="match status" value="1"/>
</dbReference>
<accession>A0ABV0BWE4</accession>
<dbReference type="EMBL" id="JBDJNQ010000009">
    <property type="protein sequence ID" value="MEN5379109.1"/>
    <property type="molecule type" value="Genomic_DNA"/>
</dbReference>
<evidence type="ECO:0000313" key="1">
    <source>
        <dbReference type="EMBL" id="MEN5379109.1"/>
    </source>
</evidence>
<dbReference type="InterPro" id="IPR013785">
    <property type="entry name" value="Aldolase_TIM"/>
</dbReference>
<organism evidence="1 2">
    <name type="scientific">Sphingobacterium kitahiroshimense</name>
    <dbReference type="NCBI Taxonomy" id="470446"/>
    <lineage>
        <taxon>Bacteria</taxon>
        <taxon>Pseudomonadati</taxon>
        <taxon>Bacteroidota</taxon>
        <taxon>Sphingobacteriia</taxon>
        <taxon>Sphingobacteriales</taxon>
        <taxon>Sphingobacteriaceae</taxon>
        <taxon>Sphingobacterium</taxon>
    </lineage>
</organism>
<dbReference type="Gene3D" id="3.20.20.70">
    <property type="entry name" value="Aldolase class I"/>
    <property type="match status" value="1"/>
</dbReference>
<keyword evidence="2" id="KW-1185">Reference proteome</keyword>
<gene>
    <name evidence="1" type="ORF">ABE541_17735</name>
</gene>
<sequence>MENSVIFDSYYKNGLQLRNRIVMAPITRSRSDNPESKATDLI</sequence>
<protein>
    <recommendedName>
        <fullName evidence="3">NADH:flavin oxidoreductase/NADH oxidase N-terminal domain-containing protein</fullName>
    </recommendedName>
</protein>
<dbReference type="RefSeq" id="WP_346581895.1">
    <property type="nucleotide sequence ID" value="NZ_JBDJNQ010000009.1"/>
</dbReference>
<proteinExistence type="predicted"/>